<dbReference type="EMBL" id="BGPR01003910">
    <property type="protein sequence ID" value="GBM93848.1"/>
    <property type="molecule type" value="Genomic_DNA"/>
</dbReference>
<keyword evidence="2" id="KW-1185">Reference proteome</keyword>
<sequence>MDYKRQIACKLQVRLTTVQWAVRHSAAQLSDEAQHRSQYGRTFLEVRHTCRWMASFNVGNDGCLLHYTFDFSNPHNQKSQGVISGDLGGQLCGKDPP</sequence>
<reference evidence="1 2" key="1">
    <citation type="journal article" date="2019" name="Sci. Rep.">
        <title>Orb-weaving spider Araneus ventricosus genome elucidates the spidroin gene catalogue.</title>
        <authorList>
            <person name="Kono N."/>
            <person name="Nakamura H."/>
            <person name="Ohtoshi R."/>
            <person name="Moran D.A.P."/>
            <person name="Shinohara A."/>
            <person name="Yoshida Y."/>
            <person name="Fujiwara M."/>
            <person name="Mori M."/>
            <person name="Tomita M."/>
            <person name="Arakawa K."/>
        </authorList>
    </citation>
    <scope>NUCLEOTIDE SEQUENCE [LARGE SCALE GENOMIC DNA]</scope>
</reference>
<gene>
    <name evidence="1" type="ORF">AVEN_193932_1</name>
</gene>
<proteinExistence type="predicted"/>
<dbReference type="Proteomes" id="UP000499080">
    <property type="component" value="Unassembled WGS sequence"/>
</dbReference>
<accession>A0A4Y2JWF7</accession>
<protein>
    <submittedName>
        <fullName evidence="1">Uncharacterized protein</fullName>
    </submittedName>
</protein>
<evidence type="ECO:0000313" key="2">
    <source>
        <dbReference type="Proteomes" id="UP000499080"/>
    </source>
</evidence>
<dbReference type="AlphaFoldDB" id="A0A4Y2JWF7"/>
<name>A0A4Y2JWF7_ARAVE</name>
<comment type="caution">
    <text evidence="1">The sequence shown here is derived from an EMBL/GenBank/DDBJ whole genome shotgun (WGS) entry which is preliminary data.</text>
</comment>
<organism evidence="1 2">
    <name type="scientific">Araneus ventricosus</name>
    <name type="common">Orbweaver spider</name>
    <name type="synonym">Epeira ventricosa</name>
    <dbReference type="NCBI Taxonomy" id="182803"/>
    <lineage>
        <taxon>Eukaryota</taxon>
        <taxon>Metazoa</taxon>
        <taxon>Ecdysozoa</taxon>
        <taxon>Arthropoda</taxon>
        <taxon>Chelicerata</taxon>
        <taxon>Arachnida</taxon>
        <taxon>Araneae</taxon>
        <taxon>Araneomorphae</taxon>
        <taxon>Entelegynae</taxon>
        <taxon>Araneoidea</taxon>
        <taxon>Araneidae</taxon>
        <taxon>Araneus</taxon>
    </lineage>
</organism>
<evidence type="ECO:0000313" key="1">
    <source>
        <dbReference type="EMBL" id="GBM93848.1"/>
    </source>
</evidence>